<evidence type="ECO:0008006" key="4">
    <source>
        <dbReference type="Google" id="ProtNLM"/>
    </source>
</evidence>
<reference evidence="2 3" key="1">
    <citation type="submission" date="2018-12" db="EMBL/GenBank/DDBJ databases">
        <authorList>
            <consortium name="Pathogen Informatics"/>
        </authorList>
    </citation>
    <scope>NUCLEOTIDE SEQUENCE [LARGE SCALE GENOMIC DNA]</scope>
    <source>
        <strain evidence="2 3">NCTC11214</strain>
    </source>
</reference>
<dbReference type="KEGG" id="sof:NCTC11214_03636"/>
<evidence type="ECO:0000256" key="1">
    <source>
        <dbReference type="SAM" id="SignalP"/>
    </source>
</evidence>
<evidence type="ECO:0000313" key="3">
    <source>
        <dbReference type="Proteomes" id="UP000281391"/>
    </source>
</evidence>
<protein>
    <recommendedName>
        <fullName evidence="4">Autotransporter domain-containing protein</fullName>
    </recommendedName>
</protein>
<dbReference type="SUPFAM" id="SSF103515">
    <property type="entry name" value="Autotransporter"/>
    <property type="match status" value="1"/>
</dbReference>
<proteinExistence type="predicted"/>
<dbReference type="Gene3D" id="2.40.128.130">
    <property type="entry name" value="Autotransporter beta-domain"/>
    <property type="match status" value="1"/>
</dbReference>
<gene>
    <name evidence="2" type="ORF">NCTC11214_03636</name>
</gene>
<organism evidence="2 3">
    <name type="scientific">Serratia odorifera</name>
    <dbReference type="NCBI Taxonomy" id="618"/>
    <lineage>
        <taxon>Bacteria</taxon>
        <taxon>Pseudomonadati</taxon>
        <taxon>Pseudomonadota</taxon>
        <taxon>Gammaproteobacteria</taxon>
        <taxon>Enterobacterales</taxon>
        <taxon>Yersiniaceae</taxon>
        <taxon>Serratia</taxon>
    </lineage>
</organism>
<evidence type="ECO:0000313" key="2">
    <source>
        <dbReference type="EMBL" id="VDZ61109.1"/>
    </source>
</evidence>
<dbReference type="EMBL" id="LR134117">
    <property type="protein sequence ID" value="VDZ61109.1"/>
    <property type="molecule type" value="Genomic_DNA"/>
</dbReference>
<dbReference type="Proteomes" id="UP000281391">
    <property type="component" value="Chromosome"/>
</dbReference>
<feature type="chain" id="PRO_5018742057" description="Autotransporter domain-containing protein" evidence="1">
    <location>
        <begin position="22"/>
        <end position="324"/>
    </location>
</feature>
<accession>A0A3S4HQ11</accession>
<dbReference type="AlphaFoldDB" id="A0A3S4HQ11"/>
<sequence>MMRNRCVILTTMLFSAGDALADPLPISPQELHAIVHEDGGGLRDLYQVLSIIGTTPGISAANFRLTHDDTDPLEIDSYKLSPSHAFDVGIDGFRPYIEGTFGYVKSDQSLDLGDFDSTANHLKLKTKTLSVLGGAGAEFDIASGTILRPMALFGYSRSSNDTTSSGNFGDQFHSAGRGLLFDFKINSLLYGGALEIEQNHRWQNDVNLTANLRYNYLVDDSYSASDPALEGRDDYSVMTAGAELNGPTDLTLFGQPLRWIGFASGTYMPQIKGDIGFNSFVELGAGIELVDSDVIPGIGGVSLRGSGILGDGVTGWSIGLAAEF</sequence>
<dbReference type="InterPro" id="IPR036709">
    <property type="entry name" value="Autotransporte_beta_dom_sf"/>
</dbReference>
<feature type="signal peptide" evidence="1">
    <location>
        <begin position="1"/>
        <end position="21"/>
    </location>
</feature>
<keyword evidence="1" id="KW-0732">Signal</keyword>
<name>A0A3S4HQ11_SEROD</name>